<sequence length="40" mass="4328">MIACVIVLALLTAISIFKFKNAGDKSVQISQVQPARKLDP</sequence>
<evidence type="ECO:0000313" key="2">
    <source>
        <dbReference type="Proteomes" id="UP000032024"/>
    </source>
</evidence>
<gene>
    <name evidence="1" type="ORF">SB48_HM08orf02667</name>
</gene>
<dbReference type="AlphaFoldDB" id="A0AAN0T422"/>
<evidence type="ECO:0000313" key="1">
    <source>
        <dbReference type="EMBL" id="AJO22477.1"/>
    </source>
</evidence>
<name>A0AAN0T422_HEYCO</name>
<organism evidence="1 2">
    <name type="scientific">Heyndrickxia coagulans</name>
    <name type="common">Weizmannia coagulans</name>
    <dbReference type="NCBI Taxonomy" id="1398"/>
    <lineage>
        <taxon>Bacteria</taxon>
        <taxon>Bacillati</taxon>
        <taxon>Bacillota</taxon>
        <taxon>Bacilli</taxon>
        <taxon>Bacillales</taxon>
        <taxon>Bacillaceae</taxon>
        <taxon>Heyndrickxia</taxon>
    </lineage>
</organism>
<protein>
    <submittedName>
        <fullName evidence="1">Uncharacterized protein</fullName>
    </submittedName>
</protein>
<keyword evidence="2" id="KW-1185">Reference proteome</keyword>
<proteinExistence type="predicted"/>
<dbReference type="Proteomes" id="UP000032024">
    <property type="component" value="Chromosome"/>
</dbReference>
<reference evidence="2" key="1">
    <citation type="submission" date="2015-01" db="EMBL/GenBank/DDBJ databases">
        <title>Comparative genome analysis of Bacillus coagulans HM-08, Clostridium butyricum HM-68, Bacillus subtilis HM-66 and Bacillus paralicheniformis BL-09.</title>
        <authorList>
            <person name="Zhang H."/>
        </authorList>
    </citation>
    <scope>NUCLEOTIDE SEQUENCE [LARGE SCALE GENOMIC DNA]</scope>
    <source>
        <strain evidence="2">HM-08</strain>
    </source>
</reference>
<dbReference type="EMBL" id="CP010525">
    <property type="protein sequence ID" value="AJO22477.1"/>
    <property type="molecule type" value="Genomic_DNA"/>
</dbReference>
<accession>A0AAN0T422</accession>